<evidence type="ECO:0000313" key="2">
    <source>
        <dbReference type="EMBL" id="OGK37871.1"/>
    </source>
</evidence>
<feature type="transmembrane region" description="Helical" evidence="1">
    <location>
        <begin position="190"/>
        <end position="211"/>
    </location>
</feature>
<dbReference type="Proteomes" id="UP000176803">
    <property type="component" value="Unassembled WGS sequence"/>
</dbReference>
<feature type="transmembrane region" description="Helical" evidence="1">
    <location>
        <begin position="349"/>
        <end position="368"/>
    </location>
</feature>
<proteinExistence type="predicted"/>
<name>A0A1F7I3C0_9BACT</name>
<feature type="transmembrane region" description="Helical" evidence="1">
    <location>
        <begin position="291"/>
        <end position="309"/>
    </location>
</feature>
<evidence type="ECO:0000313" key="3">
    <source>
        <dbReference type="Proteomes" id="UP000176803"/>
    </source>
</evidence>
<dbReference type="EMBL" id="MGAC01000028">
    <property type="protein sequence ID" value="OGK37871.1"/>
    <property type="molecule type" value="Genomic_DNA"/>
</dbReference>
<feature type="transmembrane region" description="Helical" evidence="1">
    <location>
        <begin position="487"/>
        <end position="506"/>
    </location>
</feature>
<keyword evidence="1" id="KW-1133">Transmembrane helix</keyword>
<feature type="transmembrane region" description="Helical" evidence="1">
    <location>
        <begin position="321"/>
        <end position="343"/>
    </location>
</feature>
<dbReference type="AlphaFoldDB" id="A0A1F7I3C0"/>
<protein>
    <submittedName>
        <fullName evidence="2">Uncharacterized protein</fullName>
    </submittedName>
</protein>
<evidence type="ECO:0000256" key="1">
    <source>
        <dbReference type="SAM" id="Phobius"/>
    </source>
</evidence>
<feature type="transmembrane region" description="Helical" evidence="1">
    <location>
        <begin position="217"/>
        <end position="238"/>
    </location>
</feature>
<keyword evidence="1" id="KW-0812">Transmembrane</keyword>
<keyword evidence="1" id="KW-0472">Membrane</keyword>
<feature type="transmembrane region" description="Helical" evidence="1">
    <location>
        <begin position="250"/>
        <end position="271"/>
    </location>
</feature>
<reference evidence="2 3" key="1">
    <citation type="journal article" date="2016" name="Nat. Commun.">
        <title>Thousands of microbial genomes shed light on interconnected biogeochemical processes in an aquifer system.</title>
        <authorList>
            <person name="Anantharaman K."/>
            <person name="Brown C.T."/>
            <person name="Hug L.A."/>
            <person name="Sharon I."/>
            <person name="Castelle C.J."/>
            <person name="Probst A.J."/>
            <person name="Thomas B.C."/>
            <person name="Singh A."/>
            <person name="Wilkins M.J."/>
            <person name="Karaoz U."/>
            <person name="Brodie E.L."/>
            <person name="Williams K.H."/>
            <person name="Hubbard S.S."/>
            <person name="Banfield J.F."/>
        </authorList>
    </citation>
    <scope>NUCLEOTIDE SEQUENCE [LARGE SCALE GENOMIC DNA]</scope>
</reference>
<feature type="transmembrane region" description="Helical" evidence="1">
    <location>
        <begin position="16"/>
        <end position="36"/>
    </location>
</feature>
<gene>
    <name evidence="2" type="ORF">A3F03_01480</name>
</gene>
<organism evidence="2 3">
    <name type="scientific">Candidatus Roizmanbacteria bacterium RIFCSPHIGHO2_12_FULL_41_11</name>
    <dbReference type="NCBI Taxonomy" id="1802052"/>
    <lineage>
        <taxon>Bacteria</taxon>
        <taxon>Candidatus Roizmaniibacteriota</taxon>
    </lineage>
</organism>
<comment type="caution">
    <text evidence="2">The sequence shown here is derived from an EMBL/GenBank/DDBJ whole genome shotgun (WGS) entry which is preliminary data.</text>
</comment>
<accession>A0A1F7I3C0</accession>
<feature type="transmembrane region" description="Helical" evidence="1">
    <location>
        <begin position="413"/>
        <end position="437"/>
    </location>
</feature>
<feature type="transmembrane region" description="Helical" evidence="1">
    <location>
        <begin position="375"/>
        <end position="393"/>
    </location>
</feature>
<feature type="transmembrane region" description="Helical" evidence="1">
    <location>
        <begin position="449"/>
        <end position="467"/>
    </location>
</feature>
<sequence length="537" mass="58897">MTKVYRKILTYIKRTIFMSLIYLVIINAFLMFMPGLQKTSDKDSLQSLRKMVYGYINDKKLTSTKAGRTQVKIFQAILCNTIGEACTKNAKDGDKNHDGSVFGMMTNLITMPLGYPPASGSMWAYKGLENVGFIPKTQAAGIGFYSFHTFQPIWQAFRNVAYTILVLVIVTIGFLIMFRTKINPQTVIGIENALPNIVLTLIFITFSYAIAGFLVDLMYILIFLMFGVFVSSGVKFGVAPASMDSLANSYLVSIGGVGLFKSMAEGFWIYISGLNNLYNVLPDMAKGVLHLANDGLIIYFALAVMRGLSEPIEKLLGRLTATPLVATLNFAAIISIILTLFLGGILAPLLLTILTILLVIIGLLFLYFRIFFLLIGAYIQITLQVILAPLLILPNALPGQNSFWTWLKRLFGYLLVFPLVIFFLLLIKVIFSLSIAVPDYSFSMPLLTGLHTNAFIAIIAAIMLVMIPDLVKTAIKPLIGEGIQLGAGALFAGVGAAGGSIFHNFYQFAIIQPHLKGIFGGAKEKLQGYANRLTGKG</sequence>
<feature type="transmembrane region" description="Helical" evidence="1">
    <location>
        <begin position="160"/>
        <end position="178"/>
    </location>
</feature>